<name>A0A8W7Q0J7_ANOCL</name>
<dbReference type="VEuPathDB" id="VectorBase:ACON2_033651"/>
<dbReference type="Proteomes" id="UP000075882">
    <property type="component" value="Unassembled WGS sequence"/>
</dbReference>
<reference evidence="1" key="1">
    <citation type="submission" date="2022-08" db="UniProtKB">
        <authorList>
            <consortium name="EnsemblMetazoa"/>
        </authorList>
    </citation>
    <scope>IDENTIFICATION</scope>
</reference>
<protein>
    <submittedName>
        <fullName evidence="1">Uncharacterized protein</fullName>
    </submittedName>
</protein>
<sequence>LFTFRCGYHQVPVVRYSVELSFRQPHRDDRGARWTVGNDQKASAHCHPADVPPARDYVIAFLDTLATNKRTVRTTPTETMVAMTLITLQCLRRFYETWFVQVFSSELKIITHVPRKTFTTIRS</sequence>
<accession>A0A8W7Q0J7</accession>
<evidence type="ECO:0000313" key="1">
    <source>
        <dbReference type="EnsemblMetazoa" id="ACOM040062-PA.1"/>
    </source>
</evidence>
<dbReference type="AlphaFoldDB" id="A0A8W7Q0J7"/>
<proteinExistence type="predicted"/>
<dbReference type="EnsemblMetazoa" id="ACOM040062-RA">
    <property type="protein sequence ID" value="ACOM040062-PA.1"/>
    <property type="gene ID" value="ACOM040062"/>
</dbReference>
<organism evidence="1">
    <name type="scientific">Anopheles coluzzii</name>
    <name type="common">African malaria mosquito</name>
    <dbReference type="NCBI Taxonomy" id="1518534"/>
    <lineage>
        <taxon>Eukaryota</taxon>
        <taxon>Metazoa</taxon>
        <taxon>Ecdysozoa</taxon>
        <taxon>Arthropoda</taxon>
        <taxon>Hexapoda</taxon>
        <taxon>Insecta</taxon>
        <taxon>Pterygota</taxon>
        <taxon>Neoptera</taxon>
        <taxon>Endopterygota</taxon>
        <taxon>Diptera</taxon>
        <taxon>Nematocera</taxon>
        <taxon>Culicoidea</taxon>
        <taxon>Culicidae</taxon>
        <taxon>Anophelinae</taxon>
        <taxon>Anopheles</taxon>
    </lineage>
</organism>